<dbReference type="SMART" id="SM00342">
    <property type="entry name" value="HTH_ARAC"/>
    <property type="match status" value="1"/>
</dbReference>
<dbReference type="InterPro" id="IPR014710">
    <property type="entry name" value="RmlC-like_jellyroll"/>
</dbReference>
<dbReference type="PRINTS" id="PR00032">
    <property type="entry name" value="HTHARAC"/>
</dbReference>
<dbReference type="PANTHER" id="PTHR43280">
    <property type="entry name" value="ARAC-FAMILY TRANSCRIPTIONAL REGULATOR"/>
    <property type="match status" value="1"/>
</dbReference>
<dbReference type="PROSITE" id="PS01124">
    <property type="entry name" value="HTH_ARAC_FAMILY_2"/>
    <property type="match status" value="1"/>
</dbReference>
<dbReference type="PANTHER" id="PTHR43280:SF28">
    <property type="entry name" value="HTH-TYPE TRANSCRIPTIONAL ACTIVATOR RHAS"/>
    <property type="match status" value="1"/>
</dbReference>
<reference evidence="6 7" key="1">
    <citation type="submission" date="2019-05" db="EMBL/GenBank/DDBJ databases">
        <authorList>
            <person name="Narsing Rao M.P."/>
            <person name="Li W.J."/>
        </authorList>
    </citation>
    <scope>NUCLEOTIDE SEQUENCE [LARGE SCALE GENOMIC DNA]</scope>
    <source>
        <strain evidence="6 7">SYSU_K30003</strain>
    </source>
</reference>
<dbReference type="InterPro" id="IPR020449">
    <property type="entry name" value="Tscrpt_reg_AraC-type_HTH"/>
</dbReference>
<sequence length="340" mass="38671">MIMVTEPERKYVPLVSANVSFFRSRRTLVMTHYPGYLKTYPNMHAPFPFHLGLHRLTNGFRAHRHDFLEFSYVVEGSGSETIDGVNHPMVPGTFTFILPYQVHELFTDPGSTLVLYNCNFGMDLLYETGMSGGFGELFAGLDDLPAYARLQGEAMEEMRVRIEEMYRETMSTERWRDTLLKAKLAETLVRFDRYRHQSEAAPETSGATASVRPPRSGKSSVWAAVHYIHNNYQEDLSLSDLARRFSLSASRMSEVIKEATGQTFVRFVHDLRLRQAASLLVSTDMSVTDIVHEVGFGSYKTFARMFKEAKGISPTDYRKSKRGRPAAVRDSFSQGKESQL</sequence>
<keyword evidence="3" id="KW-0804">Transcription</keyword>
<evidence type="ECO:0000313" key="6">
    <source>
        <dbReference type="EMBL" id="TLS53427.1"/>
    </source>
</evidence>
<dbReference type="InterPro" id="IPR018060">
    <property type="entry name" value="HTH_AraC"/>
</dbReference>
<dbReference type="AlphaFoldDB" id="A0A5R9GAE6"/>
<dbReference type="GO" id="GO:0003700">
    <property type="term" value="F:DNA-binding transcription factor activity"/>
    <property type="evidence" value="ECO:0007669"/>
    <property type="project" value="InterPro"/>
</dbReference>
<proteinExistence type="predicted"/>
<evidence type="ECO:0000259" key="5">
    <source>
        <dbReference type="PROSITE" id="PS01124"/>
    </source>
</evidence>
<keyword evidence="7" id="KW-1185">Reference proteome</keyword>
<keyword evidence="2" id="KW-0238">DNA-binding</keyword>
<dbReference type="Gene3D" id="1.10.10.60">
    <property type="entry name" value="Homeodomain-like"/>
    <property type="match status" value="2"/>
</dbReference>
<evidence type="ECO:0000256" key="2">
    <source>
        <dbReference type="ARBA" id="ARBA00023125"/>
    </source>
</evidence>
<dbReference type="EMBL" id="VCIW01000002">
    <property type="protein sequence ID" value="TLS53427.1"/>
    <property type="molecule type" value="Genomic_DNA"/>
</dbReference>
<dbReference type="Gene3D" id="2.60.120.10">
    <property type="entry name" value="Jelly Rolls"/>
    <property type="match status" value="1"/>
</dbReference>
<organism evidence="6 7">
    <name type="scientific">Paenibacillus antri</name>
    <dbReference type="NCBI Taxonomy" id="2582848"/>
    <lineage>
        <taxon>Bacteria</taxon>
        <taxon>Bacillati</taxon>
        <taxon>Bacillota</taxon>
        <taxon>Bacilli</taxon>
        <taxon>Bacillales</taxon>
        <taxon>Paenibacillaceae</taxon>
        <taxon>Paenibacillus</taxon>
    </lineage>
</organism>
<dbReference type="Proteomes" id="UP000309676">
    <property type="component" value="Unassembled WGS sequence"/>
</dbReference>
<protein>
    <submittedName>
        <fullName evidence="6">Helix-turn-helix domain-containing protein</fullName>
    </submittedName>
</protein>
<feature type="compositionally biased region" description="Polar residues" evidence="4">
    <location>
        <begin position="331"/>
        <end position="340"/>
    </location>
</feature>
<dbReference type="GO" id="GO:0043565">
    <property type="term" value="F:sequence-specific DNA binding"/>
    <property type="evidence" value="ECO:0007669"/>
    <property type="project" value="InterPro"/>
</dbReference>
<dbReference type="Pfam" id="PF02311">
    <property type="entry name" value="AraC_binding"/>
    <property type="match status" value="1"/>
</dbReference>
<dbReference type="InterPro" id="IPR003313">
    <property type="entry name" value="AraC-bd"/>
</dbReference>
<evidence type="ECO:0000256" key="3">
    <source>
        <dbReference type="ARBA" id="ARBA00023163"/>
    </source>
</evidence>
<keyword evidence="1" id="KW-0805">Transcription regulation</keyword>
<dbReference type="SUPFAM" id="SSF51215">
    <property type="entry name" value="Regulatory protein AraC"/>
    <property type="match status" value="1"/>
</dbReference>
<feature type="domain" description="HTH araC/xylS-type" evidence="5">
    <location>
        <begin position="222"/>
        <end position="320"/>
    </location>
</feature>
<dbReference type="InterPro" id="IPR009057">
    <property type="entry name" value="Homeodomain-like_sf"/>
</dbReference>
<evidence type="ECO:0000256" key="1">
    <source>
        <dbReference type="ARBA" id="ARBA00023015"/>
    </source>
</evidence>
<evidence type="ECO:0000256" key="4">
    <source>
        <dbReference type="SAM" id="MobiDB-lite"/>
    </source>
</evidence>
<evidence type="ECO:0000313" key="7">
    <source>
        <dbReference type="Proteomes" id="UP000309676"/>
    </source>
</evidence>
<dbReference type="InterPro" id="IPR037923">
    <property type="entry name" value="HTH-like"/>
</dbReference>
<feature type="region of interest" description="Disordered" evidence="4">
    <location>
        <begin position="313"/>
        <end position="340"/>
    </location>
</feature>
<comment type="caution">
    <text evidence="6">The sequence shown here is derived from an EMBL/GenBank/DDBJ whole genome shotgun (WGS) entry which is preliminary data.</text>
</comment>
<name>A0A5R9GAE6_9BACL</name>
<dbReference type="Pfam" id="PF12833">
    <property type="entry name" value="HTH_18"/>
    <property type="match status" value="1"/>
</dbReference>
<dbReference type="SUPFAM" id="SSF46689">
    <property type="entry name" value="Homeodomain-like"/>
    <property type="match status" value="2"/>
</dbReference>
<accession>A0A5R9GAE6</accession>
<gene>
    <name evidence="6" type="ORF">FE782_03920</name>
</gene>